<organism evidence="1 2">
    <name type="scientific">Theobroma cacao</name>
    <name type="common">Cacao</name>
    <name type="synonym">Cocoa</name>
    <dbReference type="NCBI Taxonomy" id="3641"/>
    <lineage>
        <taxon>Eukaryota</taxon>
        <taxon>Viridiplantae</taxon>
        <taxon>Streptophyta</taxon>
        <taxon>Embryophyta</taxon>
        <taxon>Tracheophyta</taxon>
        <taxon>Spermatophyta</taxon>
        <taxon>Magnoliopsida</taxon>
        <taxon>eudicotyledons</taxon>
        <taxon>Gunneridae</taxon>
        <taxon>Pentapetalae</taxon>
        <taxon>rosids</taxon>
        <taxon>malvids</taxon>
        <taxon>Malvales</taxon>
        <taxon>Malvaceae</taxon>
        <taxon>Byttnerioideae</taxon>
        <taxon>Theobroma</taxon>
    </lineage>
</organism>
<dbReference type="Gramene" id="EOY24551">
    <property type="protein sequence ID" value="EOY24551"/>
    <property type="gene ID" value="TCM_016123"/>
</dbReference>
<evidence type="ECO:0000313" key="2">
    <source>
        <dbReference type="Proteomes" id="UP000026915"/>
    </source>
</evidence>
<proteinExistence type="predicted"/>
<evidence type="ECO:0000313" key="1">
    <source>
        <dbReference type="EMBL" id="EOY24551.1"/>
    </source>
</evidence>
<protein>
    <submittedName>
        <fullName evidence="1">Uncharacterized protein</fullName>
    </submittedName>
</protein>
<name>A0A061G4Q4_THECC</name>
<dbReference type="AlphaFoldDB" id="A0A061G4Q4"/>
<dbReference type="Proteomes" id="UP000026915">
    <property type="component" value="Chromosome 3"/>
</dbReference>
<dbReference type="HOGENOM" id="CLU_2363863_0_0_1"/>
<accession>A0A061G4Q4</accession>
<reference evidence="1 2" key="1">
    <citation type="journal article" date="2013" name="Genome Biol.">
        <title>The genome sequence of the most widely cultivated cacao type and its use to identify candidate genes regulating pod color.</title>
        <authorList>
            <person name="Motamayor J.C."/>
            <person name="Mockaitis K."/>
            <person name="Schmutz J."/>
            <person name="Haiminen N."/>
            <person name="Iii D.L."/>
            <person name="Cornejo O."/>
            <person name="Findley S.D."/>
            <person name="Zheng P."/>
            <person name="Utro F."/>
            <person name="Royaert S."/>
            <person name="Saski C."/>
            <person name="Jenkins J."/>
            <person name="Podicheti R."/>
            <person name="Zhao M."/>
            <person name="Scheffler B.E."/>
            <person name="Stack J.C."/>
            <person name="Feltus F.A."/>
            <person name="Mustiga G.M."/>
            <person name="Amores F."/>
            <person name="Phillips W."/>
            <person name="Marelli J.P."/>
            <person name="May G.D."/>
            <person name="Shapiro H."/>
            <person name="Ma J."/>
            <person name="Bustamante C.D."/>
            <person name="Schnell R.J."/>
            <person name="Main D."/>
            <person name="Gilbert D."/>
            <person name="Parida L."/>
            <person name="Kuhn D.N."/>
        </authorList>
    </citation>
    <scope>NUCLEOTIDE SEQUENCE [LARGE SCALE GENOMIC DNA]</scope>
    <source>
        <strain evidence="2">cv. Matina 1-6</strain>
    </source>
</reference>
<dbReference type="InParanoid" id="A0A061G4Q4"/>
<keyword evidence="2" id="KW-1185">Reference proteome</keyword>
<gene>
    <name evidence="1" type="ORF">TCM_016123</name>
</gene>
<sequence length="96" mass="10952">MLRGAVLVTSVSVAPYRMKMRSTLPSSLSLLELLMLFMLNLSQLKRPLIMKFFKIFNATGSWDDNHISHSANDKADHLTKEGVSRSQPKLWIYVND</sequence>
<dbReference type="EMBL" id="CM001881">
    <property type="protein sequence ID" value="EOY24551.1"/>
    <property type="molecule type" value="Genomic_DNA"/>
</dbReference>